<dbReference type="Pfam" id="PF22608">
    <property type="entry name" value="DNAX_ATPase_lid"/>
    <property type="match status" value="1"/>
</dbReference>
<dbReference type="RefSeq" id="WP_102951191.1">
    <property type="nucleotide sequence ID" value="NZ_CP024847.1"/>
</dbReference>
<dbReference type="Gene3D" id="3.40.50.300">
    <property type="entry name" value="P-loop containing nucleotide triphosphate hydrolases"/>
    <property type="match status" value="1"/>
</dbReference>
<dbReference type="FunFam" id="3.40.50.300:FF:000014">
    <property type="entry name" value="DNA polymerase III subunit gamma/tau"/>
    <property type="match status" value="1"/>
</dbReference>
<evidence type="ECO:0000256" key="12">
    <source>
        <dbReference type="SAM" id="MobiDB-lite"/>
    </source>
</evidence>
<dbReference type="SMART" id="SM00382">
    <property type="entry name" value="AAA"/>
    <property type="match status" value="1"/>
</dbReference>
<evidence type="ECO:0000256" key="2">
    <source>
        <dbReference type="ARBA" id="ARBA00022679"/>
    </source>
</evidence>
<evidence type="ECO:0000256" key="7">
    <source>
        <dbReference type="ARBA" id="ARBA00022833"/>
    </source>
</evidence>
<comment type="similarity">
    <text evidence="1 11">Belongs to the DnaX/STICHEL family.</text>
</comment>
<dbReference type="InterPro" id="IPR012763">
    <property type="entry name" value="DNA_pol_III_sug/sutau_N"/>
</dbReference>
<dbReference type="Proteomes" id="UP000236655">
    <property type="component" value="Chromosome"/>
</dbReference>
<evidence type="ECO:0000313" key="15">
    <source>
        <dbReference type="Proteomes" id="UP000236655"/>
    </source>
</evidence>
<dbReference type="InterPro" id="IPR008921">
    <property type="entry name" value="DNA_pol3_clamp-load_cplx_C"/>
</dbReference>
<dbReference type="SUPFAM" id="SSF52540">
    <property type="entry name" value="P-loop containing nucleoside triphosphate hydrolases"/>
    <property type="match status" value="1"/>
</dbReference>
<dbReference type="InterPro" id="IPR022754">
    <property type="entry name" value="DNA_pol_III_gamma-3"/>
</dbReference>
<dbReference type="NCBIfam" id="TIGR02397">
    <property type="entry name" value="dnaX_nterm"/>
    <property type="match status" value="1"/>
</dbReference>
<dbReference type="SUPFAM" id="SSF48019">
    <property type="entry name" value="post-AAA+ oligomerization domain-like"/>
    <property type="match status" value="1"/>
</dbReference>
<feature type="region of interest" description="Disordered" evidence="12">
    <location>
        <begin position="417"/>
        <end position="447"/>
    </location>
</feature>
<keyword evidence="7" id="KW-0862">Zinc</keyword>
<dbReference type="GO" id="GO:0003677">
    <property type="term" value="F:DNA binding"/>
    <property type="evidence" value="ECO:0007669"/>
    <property type="project" value="InterPro"/>
</dbReference>
<evidence type="ECO:0000256" key="6">
    <source>
        <dbReference type="ARBA" id="ARBA00022741"/>
    </source>
</evidence>
<dbReference type="FunFam" id="1.10.8.60:FF:000013">
    <property type="entry name" value="DNA polymerase III subunit gamma/tau"/>
    <property type="match status" value="1"/>
</dbReference>
<evidence type="ECO:0000256" key="3">
    <source>
        <dbReference type="ARBA" id="ARBA00022695"/>
    </source>
</evidence>
<evidence type="ECO:0000256" key="9">
    <source>
        <dbReference type="ARBA" id="ARBA00022932"/>
    </source>
</evidence>
<dbReference type="NCBIfam" id="NF004046">
    <property type="entry name" value="PRK05563.1"/>
    <property type="match status" value="1"/>
</dbReference>
<comment type="subunit">
    <text evidence="11">DNA polymerase III contains a core (composed of alpha, epsilon and theta chains) that associates with a tau subunit. This core dimerizes to form the POLIII' complex. PolIII' associates with the gamma complex (composed of gamma, delta, delta', psi and chi chains) and with the beta chain to form the complete DNA polymerase III complex.</text>
</comment>
<dbReference type="EMBL" id="CP024847">
    <property type="protein sequence ID" value="AUR51895.1"/>
    <property type="molecule type" value="Genomic_DNA"/>
</dbReference>
<evidence type="ECO:0000259" key="13">
    <source>
        <dbReference type="SMART" id="SM00382"/>
    </source>
</evidence>
<dbReference type="PANTHER" id="PTHR11669">
    <property type="entry name" value="REPLICATION FACTOR C / DNA POLYMERASE III GAMMA-TAU SUBUNIT"/>
    <property type="match status" value="1"/>
</dbReference>
<dbReference type="GO" id="GO:0009360">
    <property type="term" value="C:DNA polymerase III complex"/>
    <property type="evidence" value="ECO:0007669"/>
    <property type="project" value="InterPro"/>
</dbReference>
<sequence length="607" mass="67949">MAHTVLARKWRPKRFTDLIGQQNTVTILKNILATNRLHHAYLLTGTRGVGKTTIARIIAKALNCLNLEDNEPCCVCQNCQQIDSGRYVDVIEIDAASNTGVDNIREVLENAQYAPSSGKYKIYIIDEVHMLSKSAFNAMLKTLEEPPAHIIFILATTDPQKVPITILSRCLQLKLRNLAANEIENHLDWVLSQEQISFQKPALTILASAANGSMRDALSLTDQAIAFSNGNITETTVQQMLGLSDNSVLIAILEAIINKNSLALFSICENLNLEGANLENLLAQLNHMLFQIGIAQLVPNEDIKLELLNLARQISIQDCQLYFEISSLGMEQLKKVSNKYPCFTMTIMRMLAFSIGSSAEKEIIVSNANFKSQVVNVSTKHDSLDDKEATLPEKIISKEIENNITLEENLPISAPEEVSPVSSALDANPIPENTPPWETESQTTSNHEDRIIEQSPIIINDVQSEILPTNIASVDEFDGDWLKFTSSIDYNKYPTHTRIGMILKNSQLEKFSGHTITISVDNKFREAVNHECVDILEQLLAEHYKQDYDLEFNFVETLKESLTIQNENIKREKQLLAEEAINNDPIIQDLVNNFSAKIIPNSIKPLD</sequence>
<reference evidence="15" key="1">
    <citation type="submission" date="2017-11" db="EMBL/GenBank/DDBJ databases">
        <authorList>
            <person name="Chan K.G."/>
            <person name="Lee L.S."/>
        </authorList>
    </citation>
    <scope>NUCLEOTIDE SEQUENCE [LARGE SCALE GENOMIC DNA]</scope>
    <source>
        <strain evidence="15">DSM 100970</strain>
    </source>
</reference>
<dbReference type="Gene3D" id="3.30.300.150">
    <property type="entry name" value="DNA polymerase III, tau subunit, domain V"/>
    <property type="match status" value="1"/>
</dbReference>
<dbReference type="InterPro" id="IPR038249">
    <property type="entry name" value="PolIII_tau_V_sf"/>
</dbReference>
<dbReference type="InterPro" id="IPR003593">
    <property type="entry name" value="AAA+_ATPase"/>
</dbReference>
<dbReference type="InterPro" id="IPR027417">
    <property type="entry name" value="P-loop_NTPase"/>
</dbReference>
<evidence type="ECO:0000256" key="11">
    <source>
        <dbReference type="RuleBase" id="RU364063"/>
    </source>
</evidence>
<dbReference type="InterPro" id="IPR050238">
    <property type="entry name" value="DNA_Rep/Repair_Clamp_Loader"/>
</dbReference>
<dbReference type="Pfam" id="PF13177">
    <property type="entry name" value="DNA_pol3_delta2"/>
    <property type="match status" value="1"/>
</dbReference>
<keyword evidence="5" id="KW-0479">Metal-binding</keyword>
<evidence type="ECO:0000313" key="14">
    <source>
        <dbReference type="EMBL" id="AUR51895.1"/>
    </source>
</evidence>
<dbReference type="GO" id="GO:0003887">
    <property type="term" value="F:DNA-directed DNA polymerase activity"/>
    <property type="evidence" value="ECO:0007669"/>
    <property type="project" value="UniProtKB-KW"/>
</dbReference>
<feature type="domain" description="AAA+ ATPase" evidence="13">
    <location>
        <begin position="37"/>
        <end position="179"/>
    </location>
</feature>
<dbReference type="Pfam" id="PF12169">
    <property type="entry name" value="DNA_pol3_gamma3"/>
    <property type="match status" value="1"/>
</dbReference>
<proteinExistence type="inferred from homology"/>
<keyword evidence="4 11" id="KW-0235">DNA replication</keyword>
<comment type="function">
    <text evidence="11">DNA polymerase III is a complex, multichain enzyme responsible for most of the replicative synthesis in bacteria. This DNA polymerase also exhibits 3' to 5' exonuclease activity.</text>
</comment>
<dbReference type="PANTHER" id="PTHR11669:SF0">
    <property type="entry name" value="PROTEIN STICHEL-LIKE 2"/>
    <property type="match status" value="1"/>
</dbReference>
<accession>A0A2I7N6Q5</accession>
<protein>
    <recommendedName>
        <fullName evidence="11">DNA polymerase III subunit gamma/tau</fullName>
        <ecNumber evidence="11">2.7.7.7</ecNumber>
    </recommendedName>
</protein>
<evidence type="ECO:0000256" key="10">
    <source>
        <dbReference type="ARBA" id="ARBA00049244"/>
    </source>
</evidence>
<evidence type="ECO:0000256" key="4">
    <source>
        <dbReference type="ARBA" id="ARBA00022705"/>
    </source>
</evidence>
<keyword evidence="15" id="KW-1185">Reference proteome</keyword>
<dbReference type="GO" id="GO:0046872">
    <property type="term" value="F:metal ion binding"/>
    <property type="evidence" value="ECO:0007669"/>
    <property type="project" value="UniProtKB-KW"/>
</dbReference>
<organism evidence="14 15">
    <name type="scientific">Aquella oligotrophica</name>
    <dbReference type="NCBI Taxonomy" id="2067065"/>
    <lineage>
        <taxon>Bacteria</taxon>
        <taxon>Pseudomonadati</taxon>
        <taxon>Pseudomonadota</taxon>
        <taxon>Betaproteobacteria</taxon>
        <taxon>Neisseriales</taxon>
        <taxon>Neisseriaceae</taxon>
        <taxon>Aquella</taxon>
    </lineage>
</organism>
<keyword evidence="9 11" id="KW-0239">DNA-directed DNA polymerase</keyword>
<dbReference type="KEGG" id="nba:CUN60_06150"/>
<dbReference type="Gene3D" id="1.20.272.10">
    <property type="match status" value="1"/>
</dbReference>
<comment type="catalytic activity">
    <reaction evidence="10 11">
        <text>DNA(n) + a 2'-deoxyribonucleoside 5'-triphosphate = DNA(n+1) + diphosphate</text>
        <dbReference type="Rhea" id="RHEA:22508"/>
        <dbReference type="Rhea" id="RHEA-COMP:17339"/>
        <dbReference type="Rhea" id="RHEA-COMP:17340"/>
        <dbReference type="ChEBI" id="CHEBI:33019"/>
        <dbReference type="ChEBI" id="CHEBI:61560"/>
        <dbReference type="ChEBI" id="CHEBI:173112"/>
        <dbReference type="EC" id="2.7.7.7"/>
    </reaction>
</comment>
<dbReference type="AlphaFoldDB" id="A0A2I7N6Q5"/>
<dbReference type="EC" id="2.7.7.7" evidence="11"/>
<dbReference type="CDD" id="cd00009">
    <property type="entry name" value="AAA"/>
    <property type="match status" value="1"/>
</dbReference>
<evidence type="ECO:0000256" key="1">
    <source>
        <dbReference type="ARBA" id="ARBA00006360"/>
    </source>
</evidence>
<evidence type="ECO:0000256" key="5">
    <source>
        <dbReference type="ARBA" id="ARBA00022723"/>
    </source>
</evidence>
<keyword evidence="3 11" id="KW-0548">Nucleotidyltransferase</keyword>
<dbReference type="InterPro" id="IPR045085">
    <property type="entry name" value="HLD_clamp_pol_III_gamma_tau"/>
</dbReference>
<evidence type="ECO:0000256" key="8">
    <source>
        <dbReference type="ARBA" id="ARBA00022840"/>
    </source>
</evidence>
<dbReference type="Gene3D" id="1.10.8.60">
    <property type="match status" value="1"/>
</dbReference>
<dbReference type="CDD" id="cd18137">
    <property type="entry name" value="HLD_clamp_pol_III_gamma_tau"/>
    <property type="match status" value="1"/>
</dbReference>
<dbReference type="GO" id="GO:0005524">
    <property type="term" value="F:ATP binding"/>
    <property type="evidence" value="ECO:0007669"/>
    <property type="project" value="UniProtKB-KW"/>
</dbReference>
<gene>
    <name evidence="11" type="primary">dnaX</name>
    <name evidence="14" type="ORF">CUN60_06150</name>
</gene>
<dbReference type="GO" id="GO:0006261">
    <property type="term" value="P:DNA-templated DNA replication"/>
    <property type="evidence" value="ECO:0007669"/>
    <property type="project" value="TreeGrafter"/>
</dbReference>
<keyword evidence="8 11" id="KW-0067">ATP-binding</keyword>
<dbReference type="OrthoDB" id="9810148at2"/>
<keyword evidence="6 11" id="KW-0547">Nucleotide-binding</keyword>
<keyword evidence="2 11" id="KW-0808">Transferase</keyword>
<name>A0A2I7N6Q5_9NEIS</name>